<organism evidence="4 5">
    <name type="scientific">Knufia peltigerae</name>
    <dbReference type="NCBI Taxonomy" id="1002370"/>
    <lineage>
        <taxon>Eukaryota</taxon>
        <taxon>Fungi</taxon>
        <taxon>Dikarya</taxon>
        <taxon>Ascomycota</taxon>
        <taxon>Pezizomycotina</taxon>
        <taxon>Eurotiomycetes</taxon>
        <taxon>Chaetothyriomycetidae</taxon>
        <taxon>Chaetothyriales</taxon>
        <taxon>Trichomeriaceae</taxon>
        <taxon>Knufia</taxon>
    </lineage>
</organism>
<dbReference type="AlphaFoldDB" id="A0AA39CUA6"/>
<gene>
    <name evidence="4" type="ORF">H2204_010349</name>
</gene>
<keyword evidence="5" id="KW-1185">Reference proteome</keyword>
<evidence type="ECO:0000313" key="4">
    <source>
        <dbReference type="EMBL" id="KAJ9625487.1"/>
    </source>
</evidence>
<proteinExistence type="predicted"/>
<dbReference type="PANTHER" id="PTHR44472:SF1">
    <property type="entry name" value="DDB1 AND CUL4 ASSOCIATED FACTOR 4"/>
    <property type="match status" value="1"/>
</dbReference>
<dbReference type="Proteomes" id="UP001172681">
    <property type="component" value="Unassembled WGS sequence"/>
</dbReference>
<evidence type="ECO:0000313" key="5">
    <source>
        <dbReference type="Proteomes" id="UP001172681"/>
    </source>
</evidence>
<dbReference type="InterPro" id="IPR036322">
    <property type="entry name" value="WD40_repeat_dom_sf"/>
</dbReference>
<feature type="compositionally biased region" description="Acidic residues" evidence="3">
    <location>
        <begin position="195"/>
        <end position="206"/>
    </location>
</feature>
<keyword evidence="2" id="KW-0677">Repeat</keyword>
<dbReference type="Gene3D" id="2.130.10.10">
    <property type="entry name" value="YVTN repeat-like/Quinoprotein amine dehydrogenase"/>
    <property type="match status" value="1"/>
</dbReference>
<evidence type="ECO:0000256" key="2">
    <source>
        <dbReference type="ARBA" id="ARBA00022737"/>
    </source>
</evidence>
<sequence length="574" mass="62882">MPAEIPGYYYDASANRYFKIQANHIAPAGANYSRQAVNAQRAIEETVRREEASRWTKNAATVSRSSILQHPLFSFERRLGDLHKGAGSIVAEYYAAGLTGQSAVCTRRRGKQGSVTEDWRPTFSQKFTIGSSGELIASIDNIHQLYRRRRGDHGARERVHAVEYAGGVVVLPRSSCPKVPRRLNRRTPLALGLDSDGDGDDDDDGAWPDVGYDEHDERRASGYLYDYNHHQIIHNPSPGADCLVPAGAGAVVWTRRNPGSETSHLTRTRYVAEQDVGPAARRASFEPPLVASITYAVPFHVLDMAASPTQRMAAMATSDGLALSLIPETADELVKGFFMTGVVGEQMSVTFKDENTIITGTRSGRVTLCDVRDRALESGSASVMRIQHSSAISGLAALPQDGGGHRVLVNGLQDMKMYDLRFAPSPSSETSSSSPSTRRKSPSRSRSRSKSKHRRHQHHRRQRHERGNSTPPCLTFNVPPSRAQNRYGLGFAYDPELNVVLRASTDDVANHRVGIWSASTGQLLPGPLNDRQFRAPVTCIDVSRIRDGPKSILLATGGDIVEWTPQGRGGPDDV</sequence>
<protein>
    <submittedName>
        <fullName evidence="4">Uncharacterized protein</fullName>
    </submittedName>
</protein>
<feature type="compositionally biased region" description="Basic residues" evidence="3">
    <location>
        <begin position="437"/>
        <end position="464"/>
    </location>
</feature>
<dbReference type="SUPFAM" id="SSF50978">
    <property type="entry name" value="WD40 repeat-like"/>
    <property type="match status" value="1"/>
</dbReference>
<evidence type="ECO:0000256" key="1">
    <source>
        <dbReference type="ARBA" id="ARBA00022574"/>
    </source>
</evidence>
<dbReference type="InterPro" id="IPR015943">
    <property type="entry name" value="WD40/YVTN_repeat-like_dom_sf"/>
</dbReference>
<dbReference type="InterPro" id="IPR052254">
    <property type="entry name" value="CUL4-DDB1_E3_ligase_receptor"/>
</dbReference>
<feature type="region of interest" description="Disordered" evidence="3">
    <location>
        <begin position="189"/>
        <end position="208"/>
    </location>
</feature>
<dbReference type="PANTHER" id="PTHR44472">
    <property type="entry name" value="DDB1- AND CUL4-ASSOCIATED FACTOR 4-RELATED"/>
    <property type="match status" value="1"/>
</dbReference>
<name>A0AA39CUA6_9EURO</name>
<evidence type="ECO:0000256" key="3">
    <source>
        <dbReference type="SAM" id="MobiDB-lite"/>
    </source>
</evidence>
<feature type="compositionally biased region" description="Low complexity" evidence="3">
    <location>
        <begin position="425"/>
        <end position="436"/>
    </location>
</feature>
<dbReference type="GO" id="GO:0080008">
    <property type="term" value="C:Cul4-RING E3 ubiquitin ligase complex"/>
    <property type="evidence" value="ECO:0007669"/>
    <property type="project" value="TreeGrafter"/>
</dbReference>
<feature type="region of interest" description="Disordered" evidence="3">
    <location>
        <begin position="422"/>
        <end position="478"/>
    </location>
</feature>
<accession>A0AA39CUA6</accession>
<keyword evidence="1" id="KW-0853">WD repeat</keyword>
<reference evidence="4" key="1">
    <citation type="submission" date="2022-10" db="EMBL/GenBank/DDBJ databases">
        <title>Culturing micro-colonial fungi from biological soil crusts in the Mojave desert and describing Neophaeococcomyces mojavensis, and introducing the new genera and species Taxawa tesnikishii.</title>
        <authorList>
            <person name="Kurbessoian T."/>
            <person name="Stajich J.E."/>
        </authorList>
    </citation>
    <scope>NUCLEOTIDE SEQUENCE</scope>
    <source>
        <strain evidence="4">TK_35</strain>
    </source>
</reference>
<comment type="caution">
    <text evidence="4">The sequence shown here is derived from an EMBL/GenBank/DDBJ whole genome shotgun (WGS) entry which is preliminary data.</text>
</comment>
<dbReference type="EMBL" id="JAPDRN010000086">
    <property type="protein sequence ID" value="KAJ9625487.1"/>
    <property type="molecule type" value="Genomic_DNA"/>
</dbReference>